<keyword evidence="1" id="KW-0808">Transferase</keyword>
<accession>A0A0X8P297</accession>
<reference evidence="6" key="1">
    <citation type="submission" date="2015-12" db="EMBL/GenBank/DDBJ databases">
        <title>FDA dAtabase for Regulatory Grade micrObial Sequences (FDA-ARGOS): Supporting development and validation of Infectious Disease Dx tests.</title>
        <authorList>
            <person name="Case J."/>
            <person name="Tallon L."/>
            <person name="Sadzewicz L."/>
            <person name="Sengamalay N."/>
            <person name="Ott S."/>
            <person name="Godinez A."/>
            <person name="Nagaraj S."/>
            <person name="Nadendla S."/>
            <person name="Sichtig H."/>
        </authorList>
    </citation>
    <scope>NUCLEOTIDE SEQUENCE [LARGE SCALE GENOMIC DNA]</scope>
    <source>
        <strain evidence="6">FDAARGOS_147</strain>
    </source>
</reference>
<dbReference type="GO" id="GO:0042619">
    <property type="term" value="P:poly-hydroxybutyrate biosynthetic process"/>
    <property type="evidence" value="ECO:0007669"/>
    <property type="project" value="InterPro"/>
</dbReference>
<evidence type="ECO:0000256" key="2">
    <source>
        <dbReference type="ARBA" id="ARBA00023315"/>
    </source>
</evidence>
<dbReference type="Pfam" id="PF07167">
    <property type="entry name" value="PhaC_N"/>
    <property type="match status" value="1"/>
</dbReference>
<dbReference type="InterPro" id="IPR029058">
    <property type="entry name" value="AB_hydrolase_fold"/>
</dbReference>
<dbReference type="PANTHER" id="PTHR36837:SF5">
    <property type="entry name" value="POLY-3-HYDROXYBUTYRATE SYNTHASE"/>
    <property type="match status" value="1"/>
</dbReference>
<evidence type="ECO:0000256" key="1">
    <source>
        <dbReference type="ARBA" id="ARBA00022679"/>
    </source>
</evidence>
<evidence type="ECO:0000259" key="4">
    <source>
        <dbReference type="Pfam" id="PF07167"/>
    </source>
</evidence>
<proteinExistence type="predicted"/>
<dbReference type="SUPFAM" id="SSF53474">
    <property type="entry name" value="alpha/beta-Hydrolases"/>
    <property type="match status" value="1"/>
</dbReference>
<dbReference type="PANTHER" id="PTHR36837">
    <property type="entry name" value="POLY(3-HYDROXYALKANOATE) POLYMERASE SUBUNIT PHAC"/>
    <property type="match status" value="1"/>
</dbReference>
<dbReference type="Proteomes" id="UP000060602">
    <property type="component" value="Chromosome"/>
</dbReference>
<sequence length="506" mass="55856">MPKTPPPAPKQTAAPAGRFDDDAWRQWPYALWRLGFEQARRNGDAYVRALPLADRHQRELAAFAARQWLEPLAPDNNPFTNPVVLRQTVREGGANLLRGAQAAWEDGLRQWSGLPPAGADRFRPGHEVAATPGKVVLRNRLAELIQYRPTTTRTRPEPIFIVPAWIMKYYILDLSPHNSLIAYLVGQGYTVFCVSWKNPTAADRDLGMDDYLRLGVHEPLAAIEAIVPGAAIHAAGYCLGGTLLAMAASAMARDGDRRLASLSLLAAQTDFSEPGELGLFIDDVQVALLETQMAALGYFPAQQMSGAFQLLRSQQLVWSRMVSEYLLGQRRPMTDLQAWNADATRMPARMHGQYLRRLFLDNDLAAGRYDIDGRPLRLADLTLPTFCVGTETDHVAPWRSVYKLHDLSPAPLTFVLTSGGHNAGIVSEPGHPRRRFRSLLRPAAAPALAPDDWLAAATPHDGSWWPHWRAWLDALSGDPAKPPALGAARKGYPPQGDAPGTYVMER</sequence>
<protein>
    <submittedName>
        <fullName evidence="5">Poly-beta-hydroxybutyrate polymerase</fullName>
    </submittedName>
</protein>
<dbReference type="GO" id="GO:0016746">
    <property type="term" value="F:acyltransferase activity"/>
    <property type="evidence" value="ECO:0007669"/>
    <property type="project" value="UniProtKB-KW"/>
</dbReference>
<evidence type="ECO:0000256" key="3">
    <source>
        <dbReference type="SAM" id="MobiDB-lite"/>
    </source>
</evidence>
<feature type="region of interest" description="Disordered" evidence="3">
    <location>
        <begin position="482"/>
        <end position="506"/>
    </location>
</feature>
<evidence type="ECO:0000313" key="5">
    <source>
        <dbReference type="EMBL" id="AMG38578.2"/>
    </source>
</evidence>
<dbReference type="InterPro" id="IPR051321">
    <property type="entry name" value="PHA/PHB_synthase"/>
</dbReference>
<dbReference type="RefSeq" id="WP_104021688.1">
    <property type="nucleotide sequence ID" value="NZ_CP014060.2"/>
</dbReference>
<gene>
    <name evidence="5" type="ORF">AL504_22625</name>
</gene>
<evidence type="ECO:0000313" key="6">
    <source>
        <dbReference type="Proteomes" id="UP000060602"/>
    </source>
</evidence>
<dbReference type="AlphaFoldDB" id="A0A0X8P297"/>
<name>A0A0X8P297_ALCXX</name>
<organism evidence="5 6">
    <name type="scientific">Alcaligenes xylosoxydans xylosoxydans</name>
    <name type="common">Achromobacter xylosoxidans</name>
    <dbReference type="NCBI Taxonomy" id="85698"/>
    <lineage>
        <taxon>Bacteria</taxon>
        <taxon>Pseudomonadati</taxon>
        <taxon>Pseudomonadota</taxon>
        <taxon>Betaproteobacteria</taxon>
        <taxon>Burkholderiales</taxon>
        <taxon>Alcaligenaceae</taxon>
        <taxon>Achromobacter</taxon>
    </lineage>
</organism>
<dbReference type="EMBL" id="CP014060">
    <property type="protein sequence ID" value="AMG38578.2"/>
    <property type="molecule type" value="Genomic_DNA"/>
</dbReference>
<dbReference type="InterPro" id="IPR010941">
    <property type="entry name" value="PhaC_N"/>
</dbReference>
<feature type="domain" description="Poly-beta-hydroxybutyrate polymerase N-terminal" evidence="4">
    <location>
        <begin position="18"/>
        <end position="184"/>
    </location>
</feature>
<keyword evidence="2" id="KW-0012">Acyltransferase</keyword>
<dbReference type="Gene3D" id="3.40.50.1820">
    <property type="entry name" value="alpha/beta hydrolase"/>
    <property type="match status" value="1"/>
</dbReference>